<dbReference type="Pfam" id="PF01152">
    <property type="entry name" value="Bac_globin"/>
    <property type="match status" value="1"/>
</dbReference>
<keyword evidence="2 6" id="KW-0813">Transport</keyword>
<feature type="binding site" description="distal binding residue" evidence="8">
    <location>
        <position position="77"/>
    </location>
    <ligand>
        <name>heme</name>
        <dbReference type="ChEBI" id="CHEBI:30413"/>
    </ligand>
    <ligandPart>
        <name>Fe</name>
        <dbReference type="ChEBI" id="CHEBI:18248"/>
    </ligandPart>
</feature>
<gene>
    <name evidence="10" type="ORF">DNFV4_01435</name>
</gene>
<keyword evidence="6" id="KW-0561">Oxygen transport</keyword>
<dbReference type="AlphaFoldDB" id="A0AA86MXU4"/>
<dbReference type="GO" id="GO:0020037">
    <property type="term" value="F:heme binding"/>
    <property type="evidence" value="ECO:0007669"/>
    <property type="project" value="InterPro"/>
</dbReference>
<feature type="binding site" description="distal binding residue" evidence="8">
    <location>
        <position position="101"/>
    </location>
    <ligand>
        <name>heme</name>
        <dbReference type="ChEBI" id="CHEBI:30413"/>
    </ligand>
    <ligandPart>
        <name>Fe</name>
        <dbReference type="ChEBI" id="CHEBI:18248"/>
    </ligandPart>
</feature>
<accession>A0AA86MXU4</accession>
<feature type="binding site" description="proximal binding residue" evidence="7">
    <location>
        <position position="101"/>
    </location>
    <ligand>
        <name>heme</name>
        <dbReference type="ChEBI" id="CHEBI:30413"/>
    </ligand>
    <ligandPart>
        <name>Fe</name>
        <dbReference type="ChEBI" id="CHEBI:18248"/>
    </ligandPart>
</feature>
<dbReference type="GO" id="GO:0046872">
    <property type="term" value="F:metal ion binding"/>
    <property type="evidence" value="ECO:0007669"/>
    <property type="project" value="UniProtKB-UniRule"/>
</dbReference>
<dbReference type="Gene3D" id="1.10.490.10">
    <property type="entry name" value="Globins"/>
    <property type="match status" value="1"/>
</dbReference>
<sequence length="149" mass="15943">MRQSYRAASWVLMGVMGLAGLAGCAETQMASKPSLYQRLGGKEAITAVVDTFVAKVAADNRINKFFASTDIPNLKMHLVNQVCEATGGPCKYTGRTMKATHAGMGLTNADFDALVQDLVGALDSHRVPKAEKDELLAALGPMRSDIVER</sequence>
<protein>
    <recommendedName>
        <fullName evidence="6">Group 1 truncated hemoglobin</fullName>
    </recommendedName>
</protein>
<evidence type="ECO:0000256" key="1">
    <source>
        <dbReference type="ARBA" id="ARBA00009660"/>
    </source>
</evidence>
<organism evidence="10 11">
    <name type="scientific">Nitrospira tepida</name>
    <dbReference type="NCBI Taxonomy" id="2973512"/>
    <lineage>
        <taxon>Bacteria</taxon>
        <taxon>Pseudomonadati</taxon>
        <taxon>Nitrospirota</taxon>
        <taxon>Nitrospiria</taxon>
        <taxon>Nitrospirales</taxon>
        <taxon>Nitrospiraceae</taxon>
        <taxon>Nitrospira</taxon>
    </lineage>
</organism>
<evidence type="ECO:0000256" key="6">
    <source>
        <dbReference type="PIRNR" id="PIRNR002030"/>
    </source>
</evidence>
<dbReference type="Proteomes" id="UP001179121">
    <property type="component" value="Chromosome"/>
</dbReference>
<dbReference type="InterPro" id="IPR009050">
    <property type="entry name" value="Globin-like_sf"/>
</dbReference>
<keyword evidence="11" id="KW-1185">Reference proteome</keyword>
<reference evidence="10" key="1">
    <citation type="submission" date="2022-10" db="EMBL/GenBank/DDBJ databases">
        <authorList>
            <person name="Koch H."/>
        </authorList>
    </citation>
    <scope>NUCLEOTIDE SEQUENCE</scope>
    <source>
        <strain evidence="10">DNF</strain>
    </source>
</reference>
<dbReference type="PIRSF" id="PIRSF002030">
    <property type="entry name" value="Globin_Protozoa/Cyanobacteria"/>
    <property type="match status" value="1"/>
</dbReference>
<feature type="chain" id="PRO_5041680516" description="Group 1 truncated hemoglobin" evidence="9">
    <location>
        <begin position="25"/>
        <end position="149"/>
    </location>
</feature>
<evidence type="ECO:0000256" key="9">
    <source>
        <dbReference type="SAM" id="SignalP"/>
    </source>
</evidence>
<evidence type="ECO:0000313" key="11">
    <source>
        <dbReference type="Proteomes" id="UP001179121"/>
    </source>
</evidence>
<keyword evidence="4 6" id="KW-0479">Metal-binding</keyword>
<keyword evidence="9" id="KW-0732">Signal</keyword>
<comment type="cofactor">
    <cofactor evidence="7">
        <name>heme</name>
        <dbReference type="ChEBI" id="CHEBI:30413"/>
    </cofactor>
    <text evidence="7">Binds 1 heme group per subunit.</text>
</comment>
<evidence type="ECO:0000256" key="5">
    <source>
        <dbReference type="ARBA" id="ARBA00023004"/>
    </source>
</evidence>
<dbReference type="CDD" id="cd00454">
    <property type="entry name" value="TrHb1_N"/>
    <property type="match status" value="1"/>
</dbReference>
<keyword evidence="5 6" id="KW-0408">Iron</keyword>
<evidence type="ECO:0000256" key="7">
    <source>
        <dbReference type="PIRSR" id="PIRSR002030-1"/>
    </source>
</evidence>
<evidence type="ECO:0000256" key="2">
    <source>
        <dbReference type="ARBA" id="ARBA00022448"/>
    </source>
</evidence>
<dbReference type="EMBL" id="OX365700">
    <property type="protein sequence ID" value="CAI4031003.1"/>
    <property type="molecule type" value="Genomic_DNA"/>
</dbReference>
<dbReference type="PROSITE" id="PS51257">
    <property type="entry name" value="PROKAR_LIPOPROTEIN"/>
    <property type="match status" value="1"/>
</dbReference>
<comment type="similarity">
    <text evidence="1 6">Belongs to the truncated hemoglobin family. Group I subfamily.</text>
</comment>
<proteinExistence type="inferred from homology"/>
<keyword evidence="3 6" id="KW-0349">Heme</keyword>
<dbReference type="InterPro" id="IPR012292">
    <property type="entry name" value="Globin/Proto"/>
</dbReference>
<dbReference type="InterPro" id="IPR001486">
    <property type="entry name" value="Hemoglobin_trunc"/>
</dbReference>
<dbReference type="GO" id="GO:0019825">
    <property type="term" value="F:oxygen binding"/>
    <property type="evidence" value="ECO:0007669"/>
    <property type="project" value="InterPro"/>
</dbReference>
<evidence type="ECO:0000313" key="10">
    <source>
        <dbReference type="EMBL" id="CAI4031003.1"/>
    </source>
</evidence>
<dbReference type="SUPFAM" id="SSF46458">
    <property type="entry name" value="Globin-like"/>
    <property type="match status" value="1"/>
</dbReference>
<dbReference type="KEGG" id="nti:DNFV4_01435"/>
<name>A0AA86MXU4_9BACT</name>
<evidence type="ECO:0000256" key="8">
    <source>
        <dbReference type="PIRSR" id="PIRSR601486-1"/>
    </source>
</evidence>
<evidence type="ECO:0000256" key="3">
    <source>
        <dbReference type="ARBA" id="ARBA00022617"/>
    </source>
</evidence>
<feature type="signal peptide" evidence="9">
    <location>
        <begin position="1"/>
        <end position="24"/>
    </location>
</feature>
<evidence type="ECO:0000256" key="4">
    <source>
        <dbReference type="ARBA" id="ARBA00022723"/>
    </source>
</evidence>
<dbReference type="GO" id="GO:0005344">
    <property type="term" value="F:oxygen carrier activity"/>
    <property type="evidence" value="ECO:0007669"/>
    <property type="project" value="UniProtKB-UniRule"/>
</dbReference>
<dbReference type="InterPro" id="IPR016339">
    <property type="entry name" value="Hemoglobin_trunc_I"/>
</dbReference>